<protein>
    <recommendedName>
        <fullName evidence="5 9">L-2,4-diaminobutyric acid acetyltransferase</fullName>
        <shortName evidence="9">DABA acetyltransferase</shortName>
        <ecNumber evidence="4 9">2.3.1.178</ecNumber>
    </recommendedName>
</protein>
<name>A0A918L7J7_9PSEU</name>
<dbReference type="GO" id="GO:0019491">
    <property type="term" value="P:ectoine biosynthetic process"/>
    <property type="evidence" value="ECO:0007669"/>
    <property type="project" value="InterPro"/>
</dbReference>
<keyword evidence="12" id="KW-1185">Reference proteome</keyword>
<dbReference type="Pfam" id="PF00583">
    <property type="entry name" value="Acetyltransf_1"/>
    <property type="match status" value="1"/>
</dbReference>
<evidence type="ECO:0000256" key="3">
    <source>
        <dbReference type="ARBA" id="ARBA00010712"/>
    </source>
</evidence>
<proteinExistence type="inferred from homology"/>
<evidence type="ECO:0000256" key="9">
    <source>
        <dbReference type="RuleBase" id="RU365045"/>
    </source>
</evidence>
<sequence length="175" mass="19201">MTLLRCLGMSGKHLIEKPSTRDGSVMWRIARDSGKLDLNSSYAYLLWCRDFADTSAVVRVDGAVVGFVIGFIRPADPETVVVWQIAVDDSQRGKGLAGKLLDHLVERLAERGVRYLETTITPDNAASIALFDGLARRRGARREATALFAADAFPDDHDREDLHRIGPLLPVAVSA</sequence>
<evidence type="ECO:0000313" key="12">
    <source>
        <dbReference type="Proteomes" id="UP000660680"/>
    </source>
</evidence>
<dbReference type="PANTHER" id="PTHR43072:SF60">
    <property type="entry name" value="L-2,4-DIAMINOBUTYRIC ACID ACETYLTRANSFERASE"/>
    <property type="match status" value="1"/>
</dbReference>
<evidence type="ECO:0000256" key="6">
    <source>
        <dbReference type="ARBA" id="ARBA00022679"/>
    </source>
</evidence>
<comment type="caution">
    <text evidence="11">The sequence shown here is derived from an EMBL/GenBank/DDBJ whole genome shotgun (WGS) entry which is preliminary data.</text>
</comment>
<comment type="catalytic activity">
    <reaction evidence="8 9">
        <text>L-2,4-diaminobutanoate + acetyl-CoA = (2S)-4-acetamido-2-aminobutanoate + CoA + H(+)</text>
        <dbReference type="Rhea" id="RHEA:16901"/>
        <dbReference type="ChEBI" id="CHEBI:15378"/>
        <dbReference type="ChEBI" id="CHEBI:57287"/>
        <dbReference type="ChEBI" id="CHEBI:57288"/>
        <dbReference type="ChEBI" id="CHEBI:58761"/>
        <dbReference type="ChEBI" id="CHEBI:58929"/>
        <dbReference type="EC" id="2.3.1.178"/>
    </reaction>
</comment>
<dbReference type="CDD" id="cd04301">
    <property type="entry name" value="NAT_SF"/>
    <property type="match status" value="1"/>
</dbReference>
<keyword evidence="6 9" id="KW-0808">Transferase</keyword>
<evidence type="ECO:0000256" key="8">
    <source>
        <dbReference type="ARBA" id="ARBA00048924"/>
    </source>
</evidence>
<dbReference type="Gene3D" id="3.40.630.30">
    <property type="match status" value="1"/>
</dbReference>
<comment type="function">
    <text evidence="1 9">Catalyzes the acetylation of L-2,4-diaminobutyrate (DABA) to gamma-N-acetyl-alpha,gamma-diaminobutyric acid (ADABA) with acetyl coenzyme A.</text>
</comment>
<dbReference type="EC" id="2.3.1.178" evidence="4 9"/>
<evidence type="ECO:0000256" key="1">
    <source>
        <dbReference type="ARBA" id="ARBA00003741"/>
    </source>
</evidence>
<organism evidence="11 12">
    <name type="scientific">Actinokineospora fastidiosa</name>
    <dbReference type="NCBI Taxonomy" id="1816"/>
    <lineage>
        <taxon>Bacteria</taxon>
        <taxon>Bacillati</taxon>
        <taxon>Actinomycetota</taxon>
        <taxon>Actinomycetes</taxon>
        <taxon>Pseudonocardiales</taxon>
        <taxon>Pseudonocardiaceae</taxon>
        <taxon>Actinokineospora</taxon>
    </lineage>
</organism>
<dbReference type="EMBL" id="BMRB01000001">
    <property type="protein sequence ID" value="GGS16146.1"/>
    <property type="molecule type" value="Genomic_DNA"/>
</dbReference>
<dbReference type="InterPro" id="IPR000182">
    <property type="entry name" value="GNAT_dom"/>
</dbReference>
<dbReference type="InterPro" id="IPR016181">
    <property type="entry name" value="Acyl_CoA_acyltransferase"/>
</dbReference>
<dbReference type="GO" id="GO:0033816">
    <property type="term" value="F:diaminobutyrate acetyltransferase activity"/>
    <property type="evidence" value="ECO:0007669"/>
    <property type="project" value="UniProtKB-EC"/>
</dbReference>
<comment type="pathway">
    <text evidence="2 9">Amine and polyamine biosynthesis; ectoine biosynthesis; L-ectoine from L-aspartate 4-semialdehyde: step 2/3.</text>
</comment>
<evidence type="ECO:0000256" key="2">
    <source>
        <dbReference type="ARBA" id="ARBA00004978"/>
    </source>
</evidence>
<dbReference type="AlphaFoldDB" id="A0A918L7J7"/>
<dbReference type="Proteomes" id="UP000660680">
    <property type="component" value="Unassembled WGS sequence"/>
</dbReference>
<dbReference type="NCBIfam" id="TIGR02406">
    <property type="entry name" value="ectoine_EctA"/>
    <property type="match status" value="1"/>
</dbReference>
<evidence type="ECO:0000256" key="7">
    <source>
        <dbReference type="ARBA" id="ARBA00023315"/>
    </source>
</evidence>
<evidence type="ECO:0000256" key="5">
    <source>
        <dbReference type="ARBA" id="ARBA00017935"/>
    </source>
</evidence>
<evidence type="ECO:0000256" key="4">
    <source>
        <dbReference type="ARBA" id="ARBA00012355"/>
    </source>
</evidence>
<reference evidence="11" key="1">
    <citation type="journal article" date="2014" name="Int. J. Syst. Evol. Microbiol.">
        <title>Complete genome sequence of Corynebacterium casei LMG S-19264T (=DSM 44701T), isolated from a smear-ripened cheese.</title>
        <authorList>
            <consortium name="US DOE Joint Genome Institute (JGI-PGF)"/>
            <person name="Walter F."/>
            <person name="Albersmeier A."/>
            <person name="Kalinowski J."/>
            <person name="Ruckert C."/>
        </authorList>
    </citation>
    <scope>NUCLEOTIDE SEQUENCE</scope>
    <source>
        <strain evidence="11">JCM 3276</strain>
    </source>
</reference>
<reference evidence="11" key="2">
    <citation type="submission" date="2020-09" db="EMBL/GenBank/DDBJ databases">
        <authorList>
            <person name="Sun Q."/>
            <person name="Ohkuma M."/>
        </authorList>
    </citation>
    <scope>NUCLEOTIDE SEQUENCE</scope>
    <source>
        <strain evidence="11">JCM 3276</strain>
    </source>
</reference>
<dbReference type="PANTHER" id="PTHR43072">
    <property type="entry name" value="N-ACETYLTRANSFERASE"/>
    <property type="match status" value="1"/>
</dbReference>
<gene>
    <name evidence="9 11" type="primary">ectA</name>
    <name evidence="11" type="ORF">GCM10010171_05380</name>
</gene>
<dbReference type="SUPFAM" id="SSF55729">
    <property type="entry name" value="Acyl-CoA N-acyltransferases (Nat)"/>
    <property type="match status" value="1"/>
</dbReference>
<keyword evidence="7 9" id="KW-0012">Acyltransferase</keyword>
<evidence type="ECO:0000313" key="11">
    <source>
        <dbReference type="EMBL" id="GGS16146.1"/>
    </source>
</evidence>
<evidence type="ECO:0000259" key="10">
    <source>
        <dbReference type="PROSITE" id="PS51186"/>
    </source>
</evidence>
<comment type="similarity">
    <text evidence="3 9">Belongs to the acetyltransferase family. EctA subfamily.</text>
</comment>
<dbReference type="InterPro" id="IPR012772">
    <property type="entry name" value="Ectoine_EctA"/>
</dbReference>
<accession>A0A918L7J7</accession>
<dbReference type="PROSITE" id="PS51186">
    <property type="entry name" value="GNAT"/>
    <property type="match status" value="1"/>
</dbReference>
<feature type="domain" description="N-acetyltransferase" evidence="10">
    <location>
        <begin position="13"/>
        <end position="160"/>
    </location>
</feature>